<evidence type="ECO:0000256" key="1">
    <source>
        <dbReference type="SAM" id="SignalP"/>
    </source>
</evidence>
<reference evidence="2" key="1">
    <citation type="submission" date="2021-06" db="EMBL/GenBank/DDBJ databases">
        <authorList>
            <person name="Hodson N. C."/>
            <person name="Mongue J. A."/>
            <person name="Jaron S. K."/>
        </authorList>
    </citation>
    <scope>NUCLEOTIDE SEQUENCE</scope>
</reference>
<gene>
    <name evidence="2" type="ORF">AFUS01_LOCUS45550</name>
</gene>
<accession>A0A8J2PMA6</accession>
<comment type="caution">
    <text evidence="2">The sequence shown here is derived from an EMBL/GenBank/DDBJ whole genome shotgun (WGS) entry which is preliminary data.</text>
</comment>
<sequence>MLSKLFFIVLAGVATFTAIMEGARGYDNQNRETEKFSVRGRYRRPCLKCGGYTPEGCEALCHKNGFEEPSCNYPQKCYCNCANVIPDD</sequence>
<protein>
    <submittedName>
        <fullName evidence="2">Uncharacterized protein</fullName>
    </submittedName>
</protein>
<evidence type="ECO:0000313" key="2">
    <source>
        <dbReference type="EMBL" id="CAG7836293.1"/>
    </source>
</evidence>
<name>A0A8J2PMA6_9HEXA</name>
<proteinExistence type="predicted"/>
<dbReference type="Proteomes" id="UP000708208">
    <property type="component" value="Unassembled WGS sequence"/>
</dbReference>
<feature type="chain" id="PRO_5035283968" evidence="1">
    <location>
        <begin position="26"/>
        <end position="88"/>
    </location>
</feature>
<dbReference type="EMBL" id="CAJVCH010570966">
    <property type="protein sequence ID" value="CAG7836293.1"/>
    <property type="molecule type" value="Genomic_DNA"/>
</dbReference>
<dbReference type="AlphaFoldDB" id="A0A8J2PMA6"/>
<keyword evidence="3" id="KW-1185">Reference proteome</keyword>
<organism evidence="2 3">
    <name type="scientific">Allacma fusca</name>
    <dbReference type="NCBI Taxonomy" id="39272"/>
    <lineage>
        <taxon>Eukaryota</taxon>
        <taxon>Metazoa</taxon>
        <taxon>Ecdysozoa</taxon>
        <taxon>Arthropoda</taxon>
        <taxon>Hexapoda</taxon>
        <taxon>Collembola</taxon>
        <taxon>Symphypleona</taxon>
        <taxon>Sminthuridae</taxon>
        <taxon>Allacma</taxon>
    </lineage>
</organism>
<keyword evidence="1" id="KW-0732">Signal</keyword>
<evidence type="ECO:0000313" key="3">
    <source>
        <dbReference type="Proteomes" id="UP000708208"/>
    </source>
</evidence>
<feature type="signal peptide" evidence="1">
    <location>
        <begin position="1"/>
        <end position="25"/>
    </location>
</feature>